<dbReference type="EMBL" id="CPXJ01000104">
    <property type="protein sequence ID" value="CNE72014.1"/>
    <property type="molecule type" value="Genomic_DNA"/>
</dbReference>
<name>A0ABP1YFX4_YEREN</name>
<keyword evidence="2" id="KW-1185">Reference proteome</keyword>
<protein>
    <submittedName>
        <fullName evidence="1">Uncharacterized protein</fullName>
    </submittedName>
</protein>
<dbReference type="Proteomes" id="UP000041601">
    <property type="component" value="Unassembled WGS sequence"/>
</dbReference>
<reference evidence="1 2" key="1">
    <citation type="submission" date="2015-03" db="EMBL/GenBank/DDBJ databases">
        <authorList>
            <consortium name="Pathogen Informatics"/>
            <person name="Murphy D."/>
        </authorList>
    </citation>
    <scope>NUCLEOTIDE SEQUENCE [LARGE SCALE GENOMIC DNA]</scope>
    <source>
        <strain evidence="1 2">IP05342</strain>
    </source>
</reference>
<evidence type="ECO:0000313" key="1">
    <source>
        <dbReference type="EMBL" id="CNE72014.1"/>
    </source>
</evidence>
<organism evidence="1 2">
    <name type="scientific">Yersinia enterocolitica</name>
    <dbReference type="NCBI Taxonomy" id="630"/>
    <lineage>
        <taxon>Bacteria</taxon>
        <taxon>Pseudomonadati</taxon>
        <taxon>Pseudomonadota</taxon>
        <taxon>Gammaproteobacteria</taxon>
        <taxon>Enterobacterales</taxon>
        <taxon>Yersiniaceae</taxon>
        <taxon>Yersinia</taxon>
    </lineage>
</organism>
<accession>A0ABP1YFX4</accession>
<gene>
    <name evidence="1" type="ORF">ERS137959_04517</name>
</gene>
<proteinExistence type="predicted"/>
<evidence type="ECO:0000313" key="2">
    <source>
        <dbReference type="Proteomes" id="UP000041601"/>
    </source>
</evidence>
<comment type="caution">
    <text evidence="1">The sequence shown here is derived from an EMBL/GenBank/DDBJ whole genome shotgun (WGS) entry which is preliminary data.</text>
</comment>
<sequence length="84" mass="9428">MILRVAIEPLHFTVKIMSTEIYVGAPVVRKEGSMQMMTVTSAMGGYCWCSWQCDNGQSGNERFRMHELELAPLKLSNGTILYGL</sequence>